<reference evidence="5" key="5">
    <citation type="submission" date="2020-04" db="EMBL/GenBank/DDBJ databases">
        <authorList>
            <person name="Malone M K."/>
            <person name="Farrell D."/>
            <person name="Malone K."/>
        </authorList>
    </citation>
    <scope>NUCLEOTIDE SEQUENCE</scope>
    <source>
        <strain evidence="5">AF2122/97</strain>
    </source>
</reference>
<feature type="transmembrane region" description="Helical" evidence="2">
    <location>
        <begin position="112"/>
        <end position="133"/>
    </location>
</feature>
<gene>
    <name evidence="5" type="primary">lprJ</name>
    <name evidence="5" type="ordered locus">BQ2027_MB1716</name>
</gene>
<dbReference type="Proteomes" id="UP000001419">
    <property type="component" value="Chromosome"/>
</dbReference>
<dbReference type="AlphaFoldDB" id="A0A1R3XZ22"/>
<accession>A0A1R3XZ22</accession>
<evidence type="ECO:0000313" key="6">
    <source>
        <dbReference type="Proteomes" id="UP000001419"/>
    </source>
</evidence>
<evidence type="ECO:0000313" key="5">
    <source>
        <dbReference type="EMBL" id="SIU00320.1"/>
    </source>
</evidence>
<feature type="transmembrane region" description="Helical" evidence="2">
    <location>
        <begin position="32"/>
        <end position="51"/>
    </location>
</feature>
<feature type="domain" description="DUF732" evidence="3">
    <location>
        <begin position="59"/>
        <end position="126"/>
    </location>
</feature>
<dbReference type="RefSeq" id="WP_010950574.1">
    <property type="nucleotide sequence ID" value="NC_002945.4"/>
</dbReference>
<dbReference type="Pfam" id="PF05305">
    <property type="entry name" value="DUF732"/>
    <property type="match status" value="1"/>
</dbReference>
<dbReference type="EMBL" id="LT708304">
    <property type="protein sequence ID" value="SIU00320.1"/>
    <property type="molecule type" value="Genomic_DNA"/>
</dbReference>
<name>A0A1R3XZ22_MYCBO</name>
<reference evidence="5" key="2">
    <citation type="submission" date="2016-12" db="EMBL/GenBank/DDBJ databases">
        <authorList>
            <person name="Malone K.M."/>
        </authorList>
    </citation>
    <scope>NUCLEOTIDE SEQUENCE</scope>
    <source>
        <strain evidence="5">AF2122/97</strain>
    </source>
</reference>
<protein>
    <submittedName>
        <fullName evidence="5">PROBABLE LIPOPROTEIN LPRJ</fullName>
    </submittedName>
</protein>
<keyword evidence="2" id="KW-0812">Transmembrane</keyword>
<reference evidence="6" key="1">
    <citation type="journal article" date="2003" name="Proc. Natl. Acad. Sci. U.S.A.">
        <title>The complete genome sequence of Mycobacterium bovis.</title>
        <authorList>
            <person name="Garnier T."/>
            <person name="Eiglmeier K."/>
            <person name="Camus J.-C."/>
            <person name="Medina N."/>
            <person name="Mansoor H."/>
            <person name="Pryor M."/>
            <person name="Duthoy S."/>
            <person name="Grondin S."/>
            <person name="Lacroix C."/>
            <person name="Monsempe C."/>
            <person name="Simon S."/>
            <person name="Harris B."/>
            <person name="Atkin R."/>
            <person name="Doggett J."/>
            <person name="Mayes R."/>
            <person name="Keating L."/>
            <person name="Wheeler P.R."/>
            <person name="Parkhill J."/>
            <person name="Barrell B.G."/>
            <person name="Cole S.T."/>
            <person name="Gordon S.V."/>
            <person name="Hewinson R.G."/>
        </authorList>
    </citation>
    <scope>NUCLEOTIDE SEQUENCE [LARGE SCALE GENOMIC DNA]</scope>
    <source>
        <strain evidence="6">ATCC BAA-935 / AF2122/97</strain>
    </source>
</reference>
<evidence type="ECO:0000313" key="4">
    <source>
        <dbReference type="EMBL" id="CAB0185951.1"/>
    </source>
</evidence>
<organism evidence="5 6">
    <name type="scientific">Mycobacterium bovis (strain ATCC BAA-935 / AF2122/97)</name>
    <dbReference type="NCBI Taxonomy" id="233413"/>
    <lineage>
        <taxon>Bacteria</taxon>
        <taxon>Bacillati</taxon>
        <taxon>Actinomycetota</taxon>
        <taxon>Actinomycetes</taxon>
        <taxon>Mycobacteriales</taxon>
        <taxon>Mycobacteriaceae</taxon>
        <taxon>Mycobacterium</taxon>
        <taxon>Mycobacterium tuberculosis complex</taxon>
    </lineage>
</organism>
<evidence type="ECO:0000259" key="3">
    <source>
        <dbReference type="Pfam" id="PF05305"/>
    </source>
</evidence>
<reference evidence="6" key="3">
    <citation type="journal article" date="2017" name="Genome Announc.">
        <title>Updated reference genome sequence and annotation of Mycobacterium bovis AF2122/97.</title>
        <authorList>
            <person name="Malone K.M."/>
            <person name="Farrell D."/>
            <person name="Stuber T.P."/>
            <person name="Schubert O.T."/>
            <person name="Aebersold R."/>
            <person name="Robbe-Austerman S."/>
            <person name="Gordon S.V."/>
        </authorList>
    </citation>
    <scope>NUCLEOTIDE SEQUENCE [LARGE SCALE GENOMIC DNA]</scope>
    <source>
        <strain evidence="6">ATCC BAA-935 / AF2122/97</strain>
    </source>
</reference>
<dbReference type="KEGG" id="mbo:BQ2027_MB1716"/>
<keyword evidence="6" id="KW-1185">Reference proteome</keyword>
<proteinExistence type="predicted"/>
<keyword evidence="5" id="KW-0449">Lipoprotein</keyword>
<evidence type="ECO:0000256" key="2">
    <source>
        <dbReference type="SAM" id="Phobius"/>
    </source>
</evidence>
<evidence type="ECO:0000256" key="1">
    <source>
        <dbReference type="SAM" id="MobiDB-lite"/>
    </source>
</evidence>
<feature type="region of interest" description="Disordered" evidence="1">
    <location>
        <begin position="1"/>
        <end position="24"/>
    </location>
</feature>
<keyword evidence="2" id="KW-1133">Transmembrane helix</keyword>
<keyword evidence="2" id="KW-0472">Membrane</keyword>
<reference evidence="4" key="4">
    <citation type="submission" date="2020-02" db="EMBL/GenBank/DDBJ databases">
        <authorList>
            <person name="Farrell D."/>
            <person name="Gordon V S."/>
        </authorList>
    </citation>
    <scope>NUCLEOTIDE SEQUENCE</scope>
    <source>
        <strain evidence="4">AF2122/97</strain>
    </source>
</reference>
<feature type="compositionally biased region" description="Basic and acidic residues" evidence="1">
    <location>
        <begin position="1"/>
        <end position="22"/>
    </location>
</feature>
<sequence length="139" mass="14477">MTQVRQQREAGDDGTHTHDGTRTWRTGRQATTLLALLAGVFGGAASCAAPIQADMMGNAFLTALTNAGIAYDQPATTVALGRSVCPMVVAPGGTFESITSRMAEINGMSRDMASTFTIVAIGTYCPAVIAPLMPNRLQA</sequence>
<dbReference type="InterPro" id="IPR007969">
    <property type="entry name" value="DUF732"/>
</dbReference>
<dbReference type="EMBL" id="LR777660">
    <property type="protein sequence ID" value="CAB0185951.1"/>
    <property type="molecule type" value="Genomic_DNA"/>
</dbReference>